<dbReference type="Proteomes" id="UP001054945">
    <property type="component" value="Unassembled WGS sequence"/>
</dbReference>
<accession>A0AAV4Q511</accession>
<keyword evidence="1" id="KW-0732">Signal</keyword>
<sequence>MLRYCVFAVAVLFHTISASPISQNGKYVTPDDPAQCANDLIEWCNGVHAGNGSGVSIISITTSDQNEYANFFCISDSTGINCTRNGSPWLVCTSENQLFYKGEPETKGSAGSAGICKAADKAFNDLHIQNLSSDNASFEKEFEKGMDFFRQQMKSFQENLKKVFSHGFPFGDNSDSSESEEIEKE</sequence>
<gene>
    <name evidence="2" type="ORF">CEXT_522421</name>
</gene>
<dbReference type="EMBL" id="BPLR01005749">
    <property type="protein sequence ID" value="GIY04753.1"/>
    <property type="molecule type" value="Genomic_DNA"/>
</dbReference>
<evidence type="ECO:0000313" key="3">
    <source>
        <dbReference type="Proteomes" id="UP001054945"/>
    </source>
</evidence>
<evidence type="ECO:0000256" key="1">
    <source>
        <dbReference type="SAM" id="SignalP"/>
    </source>
</evidence>
<organism evidence="2 3">
    <name type="scientific">Caerostris extrusa</name>
    <name type="common">Bark spider</name>
    <name type="synonym">Caerostris bankana</name>
    <dbReference type="NCBI Taxonomy" id="172846"/>
    <lineage>
        <taxon>Eukaryota</taxon>
        <taxon>Metazoa</taxon>
        <taxon>Ecdysozoa</taxon>
        <taxon>Arthropoda</taxon>
        <taxon>Chelicerata</taxon>
        <taxon>Arachnida</taxon>
        <taxon>Araneae</taxon>
        <taxon>Araneomorphae</taxon>
        <taxon>Entelegynae</taxon>
        <taxon>Araneoidea</taxon>
        <taxon>Araneidae</taxon>
        <taxon>Caerostris</taxon>
    </lineage>
</organism>
<protein>
    <submittedName>
        <fullName evidence="2">U29-Nephitoxin-Nsp1j_1</fullName>
    </submittedName>
</protein>
<proteinExistence type="predicted"/>
<evidence type="ECO:0000313" key="2">
    <source>
        <dbReference type="EMBL" id="GIY04753.1"/>
    </source>
</evidence>
<keyword evidence="3" id="KW-1185">Reference proteome</keyword>
<reference evidence="2 3" key="1">
    <citation type="submission" date="2021-06" db="EMBL/GenBank/DDBJ databases">
        <title>Caerostris extrusa draft genome.</title>
        <authorList>
            <person name="Kono N."/>
            <person name="Arakawa K."/>
        </authorList>
    </citation>
    <scope>NUCLEOTIDE SEQUENCE [LARGE SCALE GENOMIC DNA]</scope>
</reference>
<name>A0AAV4Q511_CAEEX</name>
<feature type="signal peptide" evidence="1">
    <location>
        <begin position="1"/>
        <end position="18"/>
    </location>
</feature>
<dbReference type="AlphaFoldDB" id="A0AAV4Q511"/>
<comment type="caution">
    <text evidence="2">The sequence shown here is derived from an EMBL/GenBank/DDBJ whole genome shotgun (WGS) entry which is preliminary data.</text>
</comment>
<feature type="chain" id="PRO_5044022585" evidence="1">
    <location>
        <begin position="19"/>
        <end position="185"/>
    </location>
</feature>